<reference evidence="2 3" key="1">
    <citation type="journal article" date="2016" name="Nat. Commun.">
        <title>Thousands of microbial genomes shed light on interconnected biogeochemical processes in an aquifer system.</title>
        <authorList>
            <person name="Anantharaman K."/>
            <person name="Brown C.T."/>
            <person name="Hug L.A."/>
            <person name="Sharon I."/>
            <person name="Castelle C.J."/>
            <person name="Probst A.J."/>
            <person name="Thomas B.C."/>
            <person name="Singh A."/>
            <person name="Wilkins M.J."/>
            <person name="Karaoz U."/>
            <person name="Brodie E.L."/>
            <person name="Williams K.H."/>
            <person name="Hubbard S.S."/>
            <person name="Banfield J.F."/>
        </authorList>
    </citation>
    <scope>NUCLEOTIDE SEQUENCE [LARGE SCALE GENOMIC DNA]</scope>
</reference>
<comment type="caution">
    <text evidence="2">The sequence shown here is derived from an EMBL/GenBank/DDBJ whole genome shotgun (WGS) entry which is preliminary data.</text>
</comment>
<gene>
    <name evidence="2" type="ORF">A3J46_03925</name>
</gene>
<name>A0A1F8F9S4_9BACT</name>
<feature type="compositionally biased region" description="Basic and acidic residues" evidence="1">
    <location>
        <begin position="24"/>
        <end position="34"/>
    </location>
</feature>
<feature type="region of interest" description="Disordered" evidence="1">
    <location>
        <begin position="1"/>
        <end position="45"/>
    </location>
</feature>
<accession>A0A1F8F9S4</accession>
<dbReference type="Proteomes" id="UP000177167">
    <property type="component" value="Unassembled WGS sequence"/>
</dbReference>
<organism evidence="2 3">
    <name type="scientific">Candidatus Yanofskybacteria bacterium RIFCSPHIGHO2_02_FULL_41_11</name>
    <dbReference type="NCBI Taxonomy" id="1802675"/>
    <lineage>
        <taxon>Bacteria</taxon>
        <taxon>Candidatus Yanofskyibacteriota</taxon>
    </lineage>
</organism>
<evidence type="ECO:0000256" key="1">
    <source>
        <dbReference type="SAM" id="MobiDB-lite"/>
    </source>
</evidence>
<dbReference type="AlphaFoldDB" id="A0A1F8F9S4"/>
<protein>
    <submittedName>
        <fullName evidence="2">Uncharacterized protein</fullName>
    </submittedName>
</protein>
<evidence type="ECO:0000313" key="3">
    <source>
        <dbReference type="Proteomes" id="UP000177167"/>
    </source>
</evidence>
<evidence type="ECO:0000313" key="2">
    <source>
        <dbReference type="EMBL" id="OGN09887.1"/>
    </source>
</evidence>
<sequence>MGDQNRRTFKYRIRQSGQNQSDPRAIRRLKDLEPQRSGSAVGRVDDSLRASAEDIAAYRQSKNRQRQ</sequence>
<dbReference type="EMBL" id="MGJP01000023">
    <property type="protein sequence ID" value="OGN09887.1"/>
    <property type="molecule type" value="Genomic_DNA"/>
</dbReference>
<proteinExistence type="predicted"/>